<reference evidence="3 4" key="1">
    <citation type="journal article" date="2014" name="PLoS Genet.">
        <title>Analysis of the Phlebiopsis gigantea genome, transcriptome and secretome provides insight into its pioneer colonization strategies of wood.</title>
        <authorList>
            <person name="Hori C."/>
            <person name="Ishida T."/>
            <person name="Igarashi K."/>
            <person name="Samejima M."/>
            <person name="Suzuki H."/>
            <person name="Master E."/>
            <person name="Ferreira P."/>
            <person name="Ruiz-Duenas F.J."/>
            <person name="Held B."/>
            <person name="Canessa P."/>
            <person name="Larrondo L.F."/>
            <person name="Schmoll M."/>
            <person name="Druzhinina I.S."/>
            <person name="Kubicek C.P."/>
            <person name="Gaskell J.A."/>
            <person name="Kersten P."/>
            <person name="St John F."/>
            <person name="Glasner J."/>
            <person name="Sabat G."/>
            <person name="Splinter BonDurant S."/>
            <person name="Syed K."/>
            <person name="Yadav J."/>
            <person name="Mgbeahuruike A.C."/>
            <person name="Kovalchuk A."/>
            <person name="Asiegbu F.O."/>
            <person name="Lackner G."/>
            <person name="Hoffmeister D."/>
            <person name="Rencoret J."/>
            <person name="Gutierrez A."/>
            <person name="Sun H."/>
            <person name="Lindquist E."/>
            <person name="Barry K."/>
            <person name="Riley R."/>
            <person name="Grigoriev I.V."/>
            <person name="Henrissat B."/>
            <person name="Kues U."/>
            <person name="Berka R.M."/>
            <person name="Martinez A.T."/>
            <person name="Covert S.F."/>
            <person name="Blanchette R.A."/>
            <person name="Cullen D."/>
        </authorList>
    </citation>
    <scope>NUCLEOTIDE SEQUENCE [LARGE SCALE GENOMIC DNA]</scope>
    <source>
        <strain evidence="3 4">11061_1 CR5-6</strain>
    </source>
</reference>
<dbReference type="Proteomes" id="UP000053257">
    <property type="component" value="Unassembled WGS sequence"/>
</dbReference>
<protein>
    <recommendedName>
        <fullName evidence="2">ASX DEUBAD domain-containing protein</fullName>
    </recommendedName>
</protein>
<gene>
    <name evidence="3" type="ORF">PHLGIDRAFT_112044</name>
</gene>
<dbReference type="STRING" id="745531.A0A0C3PBT7"/>
<evidence type="ECO:0000259" key="2">
    <source>
        <dbReference type="Pfam" id="PF13919"/>
    </source>
</evidence>
<evidence type="ECO:0000256" key="1">
    <source>
        <dbReference type="SAM" id="MobiDB-lite"/>
    </source>
</evidence>
<dbReference type="AlphaFoldDB" id="A0A0C3PBT7"/>
<feature type="domain" description="ASX DEUBAD" evidence="2">
    <location>
        <begin position="29"/>
        <end position="181"/>
    </location>
</feature>
<name>A0A0C3PBT7_PHLG1</name>
<organism evidence="3 4">
    <name type="scientific">Phlebiopsis gigantea (strain 11061_1 CR5-6)</name>
    <name type="common">White-rot fungus</name>
    <name type="synonym">Peniophora gigantea</name>
    <dbReference type="NCBI Taxonomy" id="745531"/>
    <lineage>
        <taxon>Eukaryota</taxon>
        <taxon>Fungi</taxon>
        <taxon>Dikarya</taxon>
        <taxon>Basidiomycota</taxon>
        <taxon>Agaricomycotina</taxon>
        <taxon>Agaricomycetes</taxon>
        <taxon>Polyporales</taxon>
        <taxon>Phanerochaetaceae</taxon>
        <taxon>Phlebiopsis</taxon>
    </lineage>
</organism>
<sequence>MAEAGSSRPRRSTRVPNKGPETVVPAQTPKKKARDPEAQLEYLLTNPKSKLTTTDITAALNYENFLDLSTESQEILCSLLPPTAFATYQPPVDATHPANHEPCRDEDGMDLDVERSPATLDPLFFTSPFMLSAAHTFQDHIFSSWMTHKASESVAKFQEGVQDPASNIRAEWKDEEWRRDHVPRRRPAQLQADELDLIGLAKQSDICEGDLLVYARRFPNLGLTVEKDLLVQSINPLSFAMTLLIQPSTTTSLPGDLLVVGPPPPKPPILSVDDILSSADLEATVLDVDGRVPRGDRIVANLVASASLWSEAKDVPPHVIAASRAAKALTVWRWKPDVLADVEMQAALERGARSPVGTVFYLRRR</sequence>
<dbReference type="HOGENOM" id="CLU_758690_0_0_1"/>
<feature type="region of interest" description="Disordered" evidence="1">
    <location>
        <begin position="1"/>
        <end position="37"/>
    </location>
</feature>
<keyword evidence="4" id="KW-1185">Reference proteome</keyword>
<dbReference type="OrthoDB" id="2289918at2759"/>
<accession>A0A0C3PBT7</accession>
<dbReference type="Pfam" id="PF13919">
    <property type="entry name" value="ASXH"/>
    <property type="match status" value="1"/>
</dbReference>
<dbReference type="EMBL" id="KN840674">
    <property type="protein sequence ID" value="KIP02458.1"/>
    <property type="molecule type" value="Genomic_DNA"/>
</dbReference>
<evidence type="ECO:0000313" key="3">
    <source>
        <dbReference type="EMBL" id="KIP02458.1"/>
    </source>
</evidence>
<proteinExistence type="predicted"/>
<dbReference type="InterPro" id="IPR028020">
    <property type="entry name" value="ASX_DEUBAD_dom"/>
</dbReference>
<evidence type="ECO:0000313" key="4">
    <source>
        <dbReference type="Proteomes" id="UP000053257"/>
    </source>
</evidence>